<organism evidence="2 3">
    <name type="scientific">Rhynchophorus ferrugineus</name>
    <name type="common">Red palm weevil</name>
    <name type="synonym">Curculio ferrugineus</name>
    <dbReference type="NCBI Taxonomy" id="354439"/>
    <lineage>
        <taxon>Eukaryota</taxon>
        <taxon>Metazoa</taxon>
        <taxon>Ecdysozoa</taxon>
        <taxon>Arthropoda</taxon>
        <taxon>Hexapoda</taxon>
        <taxon>Insecta</taxon>
        <taxon>Pterygota</taxon>
        <taxon>Neoptera</taxon>
        <taxon>Endopterygota</taxon>
        <taxon>Coleoptera</taxon>
        <taxon>Polyphaga</taxon>
        <taxon>Cucujiformia</taxon>
        <taxon>Curculionidae</taxon>
        <taxon>Dryophthorinae</taxon>
        <taxon>Rhynchophorus</taxon>
    </lineage>
</organism>
<dbReference type="SUPFAM" id="SSF56672">
    <property type="entry name" value="DNA/RNA polymerases"/>
    <property type="match status" value="1"/>
</dbReference>
<dbReference type="PANTHER" id="PTHR36688:SF1">
    <property type="entry name" value="ENDONUCLEASE_EXONUCLEASE_PHOSPHATASE DOMAIN-CONTAINING PROTEIN"/>
    <property type="match status" value="1"/>
</dbReference>
<dbReference type="EMBL" id="JAACXV010000397">
    <property type="protein sequence ID" value="KAF7278534.1"/>
    <property type="molecule type" value="Genomic_DNA"/>
</dbReference>
<dbReference type="PROSITE" id="PS50878">
    <property type="entry name" value="RT_POL"/>
    <property type="match status" value="1"/>
</dbReference>
<sequence>MEHNFPDIETGNSTIELVTPKELTKVIKTDINPRKSPGYDLITGELLQKLPRKAIIKLTNLINTAFRLCFNVPDIWKMAEIIMIPKHGKSANKIKANIPISLPPVLYKVSEKLLLKRIKPIIERKNLIPTHQITDVTEKAYENKKVCSAIFLDVAQAFDKVWHEGLVHKRQKMLPKQDTELLKLYITTRMFRVKQEEAYSTIKEAKAGVPQGSVLGPMLYLLYTCNIPQKENITMATFVDHSAIIAVGDNSEEASRKLQQASDNINNRAQAWKIRINETTTLNISE</sequence>
<gene>
    <name evidence="2" type="ORF">GWI33_008238</name>
</gene>
<name>A0A834MHG9_RHYFE</name>
<evidence type="ECO:0000313" key="3">
    <source>
        <dbReference type="Proteomes" id="UP000625711"/>
    </source>
</evidence>
<dbReference type="Pfam" id="PF00078">
    <property type="entry name" value="RVT_1"/>
    <property type="match status" value="1"/>
</dbReference>
<reference evidence="2" key="1">
    <citation type="submission" date="2020-08" db="EMBL/GenBank/DDBJ databases">
        <title>Genome sequencing and assembly of the red palm weevil Rhynchophorus ferrugineus.</title>
        <authorList>
            <person name="Dias G.B."/>
            <person name="Bergman C.M."/>
            <person name="Manee M."/>
        </authorList>
    </citation>
    <scope>NUCLEOTIDE SEQUENCE</scope>
    <source>
        <strain evidence="2">AA-2017</strain>
        <tissue evidence="2">Whole larva</tissue>
    </source>
</reference>
<keyword evidence="3" id="KW-1185">Reference proteome</keyword>
<dbReference type="PANTHER" id="PTHR36688">
    <property type="entry name" value="ENDO/EXONUCLEASE/PHOSPHATASE DOMAIN-CONTAINING PROTEIN"/>
    <property type="match status" value="1"/>
</dbReference>
<dbReference type="Proteomes" id="UP000625711">
    <property type="component" value="Unassembled WGS sequence"/>
</dbReference>
<feature type="domain" description="Reverse transcriptase" evidence="1">
    <location>
        <begin position="65"/>
        <end position="286"/>
    </location>
</feature>
<evidence type="ECO:0000313" key="2">
    <source>
        <dbReference type="EMBL" id="KAF7278534.1"/>
    </source>
</evidence>
<dbReference type="OrthoDB" id="6769832at2759"/>
<evidence type="ECO:0000259" key="1">
    <source>
        <dbReference type="PROSITE" id="PS50878"/>
    </source>
</evidence>
<protein>
    <recommendedName>
        <fullName evidence="1">Reverse transcriptase domain-containing protein</fullName>
    </recommendedName>
</protein>
<comment type="caution">
    <text evidence="2">The sequence shown here is derived from an EMBL/GenBank/DDBJ whole genome shotgun (WGS) entry which is preliminary data.</text>
</comment>
<proteinExistence type="predicted"/>
<dbReference type="AlphaFoldDB" id="A0A834MHG9"/>
<dbReference type="InterPro" id="IPR000477">
    <property type="entry name" value="RT_dom"/>
</dbReference>
<accession>A0A834MHG9</accession>
<dbReference type="InterPro" id="IPR043502">
    <property type="entry name" value="DNA/RNA_pol_sf"/>
</dbReference>
<dbReference type="InterPro" id="IPR052560">
    <property type="entry name" value="RdDP_mobile_element"/>
</dbReference>
<dbReference type="GO" id="GO:0071897">
    <property type="term" value="P:DNA biosynthetic process"/>
    <property type="evidence" value="ECO:0007669"/>
    <property type="project" value="UniProtKB-ARBA"/>
</dbReference>